<proteinExistence type="predicted"/>
<protein>
    <submittedName>
        <fullName evidence="2">LysR family transcriptional regulator substrate-binding protein</fullName>
    </submittedName>
</protein>
<dbReference type="EMBL" id="JAHZIK010001778">
    <property type="protein sequence ID" value="MBW7459695.1"/>
    <property type="molecule type" value="Genomic_DNA"/>
</dbReference>
<comment type="caution">
    <text evidence="2">The sequence shown here is derived from an EMBL/GenBank/DDBJ whole genome shotgun (WGS) entry which is preliminary data.</text>
</comment>
<dbReference type="Gene3D" id="3.40.190.290">
    <property type="match status" value="1"/>
</dbReference>
<name>A0ABS7CG63_9BACL</name>
<feature type="non-terminal residue" evidence="2">
    <location>
        <position position="1"/>
    </location>
</feature>
<gene>
    <name evidence="2" type="ORF">K0U00_37115</name>
</gene>
<dbReference type="Pfam" id="PF03466">
    <property type="entry name" value="LysR_substrate"/>
    <property type="match status" value="1"/>
</dbReference>
<evidence type="ECO:0000313" key="3">
    <source>
        <dbReference type="Proteomes" id="UP001519887"/>
    </source>
</evidence>
<reference evidence="2 3" key="1">
    <citation type="submission" date="2021-07" db="EMBL/GenBank/DDBJ databases">
        <title>Paenibacillus radiodurans sp. nov., isolated from the southeastern edge of Tengger Desert.</title>
        <authorList>
            <person name="Zhang G."/>
        </authorList>
    </citation>
    <scope>NUCLEOTIDE SEQUENCE [LARGE SCALE GENOMIC DNA]</scope>
    <source>
        <strain evidence="2 3">CCM 7311</strain>
    </source>
</reference>
<dbReference type="InterPro" id="IPR050950">
    <property type="entry name" value="HTH-type_LysR_regulators"/>
</dbReference>
<feature type="domain" description="LysR substrate-binding" evidence="1">
    <location>
        <begin position="3"/>
        <end position="155"/>
    </location>
</feature>
<dbReference type="SUPFAM" id="SSF53850">
    <property type="entry name" value="Periplasmic binding protein-like II"/>
    <property type="match status" value="1"/>
</dbReference>
<dbReference type="PANTHER" id="PTHR30419">
    <property type="entry name" value="HTH-TYPE TRANSCRIPTIONAL REGULATOR YBHD"/>
    <property type="match status" value="1"/>
</dbReference>
<evidence type="ECO:0000259" key="1">
    <source>
        <dbReference type="Pfam" id="PF03466"/>
    </source>
</evidence>
<keyword evidence="3" id="KW-1185">Reference proteome</keyword>
<sequence length="192" mass="21402">LQSEADLGIAMRPAPDERLMAVPLYEDEMILAVAADHPYAVHDILGFEDIKNMKTVMLTSDHQCRQLVNEHCRKLGFQLMPHIETSNSSSLIKLIRSGVGASIVSRVPMEILGLSDIKLIPLSGPRPQEEICLIYRKDKFIGNAGRSFIRMLNDTVKTKWAQAPAAAPVPLIKANHLVGLPHKQTVMHERPR</sequence>
<dbReference type="InterPro" id="IPR005119">
    <property type="entry name" value="LysR_subst-bd"/>
</dbReference>
<dbReference type="CDD" id="cd05466">
    <property type="entry name" value="PBP2_LTTR_substrate"/>
    <property type="match status" value="1"/>
</dbReference>
<evidence type="ECO:0000313" key="2">
    <source>
        <dbReference type="EMBL" id="MBW7459695.1"/>
    </source>
</evidence>
<accession>A0ABS7CG63</accession>
<organism evidence="2 3">
    <name type="scientific">Paenibacillus sepulcri</name>
    <dbReference type="NCBI Taxonomy" id="359917"/>
    <lineage>
        <taxon>Bacteria</taxon>
        <taxon>Bacillati</taxon>
        <taxon>Bacillota</taxon>
        <taxon>Bacilli</taxon>
        <taxon>Bacillales</taxon>
        <taxon>Paenibacillaceae</taxon>
        <taxon>Paenibacillus</taxon>
    </lineage>
</organism>
<dbReference type="Proteomes" id="UP001519887">
    <property type="component" value="Unassembled WGS sequence"/>
</dbReference>